<dbReference type="PANTHER" id="PTHR48079:SF6">
    <property type="entry name" value="NAD(P)-BINDING DOMAIN-CONTAINING PROTEIN-RELATED"/>
    <property type="match status" value="1"/>
</dbReference>
<dbReference type="GO" id="GO:0004029">
    <property type="term" value="F:aldehyde dehydrogenase (NAD+) activity"/>
    <property type="evidence" value="ECO:0007669"/>
    <property type="project" value="TreeGrafter"/>
</dbReference>
<dbReference type="InterPro" id="IPR036291">
    <property type="entry name" value="NAD(P)-bd_dom_sf"/>
</dbReference>
<keyword evidence="3" id="KW-1185">Reference proteome</keyword>
<accession>A0A8H4VKA3</accession>
<dbReference type="InterPro" id="IPR016040">
    <property type="entry name" value="NAD(P)-bd_dom"/>
</dbReference>
<name>A0A8H4VKA3_9AGAR</name>
<protein>
    <recommendedName>
        <fullName evidence="1">NAD(P)-binding domain-containing protein</fullName>
    </recommendedName>
</protein>
<dbReference type="Proteomes" id="UP000521872">
    <property type="component" value="Unassembled WGS sequence"/>
</dbReference>
<feature type="domain" description="NAD(P)-binding" evidence="1">
    <location>
        <begin position="19"/>
        <end position="106"/>
    </location>
</feature>
<evidence type="ECO:0000313" key="2">
    <source>
        <dbReference type="EMBL" id="KAF4612747.1"/>
    </source>
</evidence>
<reference evidence="2 3" key="1">
    <citation type="submission" date="2019-12" db="EMBL/GenBank/DDBJ databases">
        <authorList>
            <person name="Floudas D."/>
            <person name="Bentzer J."/>
            <person name="Ahren D."/>
            <person name="Johansson T."/>
            <person name="Persson P."/>
            <person name="Tunlid A."/>
        </authorList>
    </citation>
    <scope>NUCLEOTIDE SEQUENCE [LARGE SCALE GENOMIC DNA]</scope>
    <source>
        <strain evidence="2 3">CBS 102.39</strain>
    </source>
</reference>
<evidence type="ECO:0000259" key="1">
    <source>
        <dbReference type="Pfam" id="PF13460"/>
    </source>
</evidence>
<dbReference type="AlphaFoldDB" id="A0A8H4VKA3"/>
<proteinExistence type="predicted"/>
<dbReference type="PANTHER" id="PTHR48079">
    <property type="entry name" value="PROTEIN YEEZ"/>
    <property type="match status" value="1"/>
</dbReference>
<dbReference type="GO" id="GO:0005737">
    <property type="term" value="C:cytoplasm"/>
    <property type="evidence" value="ECO:0007669"/>
    <property type="project" value="TreeGrafter"/>
</dbReference>
<gene>
    <name evidence="2" type="ORF">D9613_011878</name>
</gene>
<dbReference type="Gene3D" id="3.40.50.720">
    <property type="entry name" value="NAD(P)-binding Rossmann-like Domain"/>
    <property type="match status" value="2"/>
</dbReference>
<dbReference type="SUPFAM" id="SSF51735">
    <property type="entry name" value="NAD(P)-binding Rossmann-fold domains"/>
    <property type="match status" value="1"/>
</dbReference>
<comment type="caution">
    <text evidence="2">The sequence shown here is derived from an EMBL/GenBank/DDBJ whole genome shotgun (WGS) entry which is preliminary data.</text>
</comment>
<dbReference type="Pfam" id="PF13460">
    <property type="entry name" value="NAD_binding_10"/>
    <property type="match status" value="1"/>
</dbReference>
<organism evidence="2 3">
    <name type="scientific">Agrocybe pediades</name>
    <dbReference type="NCBI Taxonomy" id="84607"/>
    <lineage>
        <taxon>Eukaryota</taxon>
        <taxon>Fungi</taxon>
        <taxon>Dikarya</taxon>
        <taxon>Basidiomycota</taxon>
        <taxon>Agaricomycotina</taxon>
        <taxon>Agaricomycetes</taxon>
        <taxon>Agaricomycetidae</taxon>
        <taxon>Agaricales</taxon>
        <taxon>Agaricineae</taxon>
        <taxon>Strophariaceae</taxon>
        <taxon>Agrocybe</taxon>
    </lineage>
</organism>
<evidence type="ECO:0000313" key="3">
    <source>
        <dbReference type="Proteomes" id="UP000521872"/>
    </source>
</evidence>
<sequence length="315" mass="33449">MSSSMLSSTTSQTKIFFMGATGYIGGSVLNRLLSHPEASTFAITALVRSPSKASKLEAIGVNTVIGSLKDDALIESLAAAADAVISTADCDDDDIAKAYLKGMKRHFEETGKVPILIHTSGTGVLADRSAGYFRDVPVYIVLPSMIYGLASGRLVDLGIQNKFSSQVPQLIKAALGRGQAGMVGAGTNKWGAVHIDDVTDLYVLLFDLGRTDPDAIGHGREGFYFGINGECTLGEIGQAIGEKLVAIGRATTPEPTTFTEEEIKAYFRGSTFWGTNSRGVANRSHSIGWNPRKTEKDLLASVGPEVEAILKERSG</sequence>
<dbReference type="EMBL" id="JAACJL010000047">
    <property type="protein sequence ID" value="KAF4612747.1"/>
    <property type="molecule type" value="Genomic_DNA"/>
</dbReference>
<dbReference type="InterPro" id="IPR051783">
    <property type="entry name" value="NAD(P)-dependent_oxidoreduct"/>
</dbReference>